<keyword evidence="2" id="KW-0624">Polysaccharide degradation</keyword>
<protein>
    <submittedName>
        <fullName evidence="9">Alpha-N-arabinofuranosidase</fullName>
    </submittedName>
</protein>
<dbReference type="Proteomes" id="UP000320461">
    <property type="component" value="Unassembled WGS sequence"/>
</dbReference>
<dbReference type="InterPro" id="IPR023296">
    <property type="entry name" value="Glyco_hydro_beta-prop_sf"/>
</dbReference>
<evidence type="ECO:0000256" key="6">
    <source>
        <dbReference type="PIRSR" id="PIRSR606710-2"/>
    </source>
</evidence>
<dbReference type="Pfam" id="PF04616">
    <property type="entry name" value="Glyco_hydro_43"/>
    <property type="match status" value="1"/>
</dbReference>
<accession>A0A4Y3KPW1</accession>
<dbReference type="AlphaFoldDB" id="A0A4Y3KPW1"/>
<dbReference type="EMBL" id="BJLQ01000023">
    <property type="protein sequence ID" value="GEA84970.1"/>
    <property type="molecule type" value="Genomic_DNA"/>
</dbReference>
<dbReference type="InterPro" id="IPR052176">
    <property type="entry name" value="Glycosyl_Hydrlase_43_Enz"/>
</dbReference>
<keyword evidence="10" id="KW-1185">Reference proteome</keyword>
<feature type="region of interest" description="Disordered" evidence="8">
    <location>
        <begin position="1"/>
        <end position="21"/>
    </location>
</feature>
<keyword evidence="3 7" id="KW-0378">Hydrolase</keyword>
<evidence type="ECO:0000313" key="10">
    <source>
        <dbReference type="Proteomes" id="UP000320461"/>
    </source>
</evidence>
<dbReference type="InterPro" id="IPR006710">
    <property type="entry name" value="Glyco_hydro_43"/>
</dbReference>
<sequence>MHARGATAVATPTTTHDGRLVAPLDHGEEPAALAGPLVDGIWTADPSGHVWDGTLWIYPSHDEDTGAAADDEGSHYDMRDYHVLSLASLDSEVVDHGVALAVEDVPWASRQLWAPDAARRGDTYYLFFPAKDHEGVFRIGVATSAHPGGPFEAQPEPIAGAYSIDPAVFTDDDGSSYLVTGGILGGQLQRWRDDEYTGVDAYPALDEPALAPRIARLSDDLLSLAEPTRPVVLVDDEGRPLAARDVNRFFEGAWIAKVAGRYVFMYSNGDSHQLVYATGDSPYGPYTYSGVLLGPVTGWTTHGSIVEWGGEWYLLYHDAERSGRDHLRSVRMARLEVDDDGSMRLAHG</sequence>
<gene>
    <name evidence="9" type="primary">xsa</name>
    <name evidence="9" type="ORF">CGE01nite_22210</name>
</gene>
<keyword evidence="4" id="KW-0119">Carbohydrate metabolism</keyword>
<dbReference type="Gene3D" id="2.115.10.20">
    <property type="entry name" value="Glycosyl hydrolase domain, family 43"/>
    <property type="match status" value="1"/>
</dbReference>
<dbReference type="PANTHER" id="PTHR43772:SF2">
    <property type="entry name" value="PUTATIVE (AFU_ORTHOLOGUE AFUA_2G04480)-RELATED"/>
    <property type="match status" value="1"/>
</dbReference>
<evidence type="ECO:0000256" key="2">
    <source>
        <dbReference type="ARBA" id="ARBA00022651"/>
    </source>
</evidence>
<keyword evidence="5 7" id="KW-0326">Glycosidase</keyword>
<organism evidence="9 10">
    <name type="scientific">Cellulomonas gelida</name>
    <dbReference type="NCBI Taxonomy" id="1712"/>
    <lineage>
        <taxon>Bacteria</taxon>
        <taxon>Bacillati</taxon>
        <taxon>Actinomycetota</taxon>
        <taxon>Actinomycetes</taxon>
        <taxon>Micrococcales</taxon>
        <taxon>Cellulomonadaceae</taxon>
        <taxon>Cellulomonas</taxon>
    </lineage>
</organism>
<evidence type="ECO:0000256" key="3">
    <source>
        <dbReference type="ARBA" id="ARBA00022801"/>
    </source>
</evidence>
<evidence type="ECO:0000313" key="9">
    <source>
        <dbReference type="EMBL" id="GEA84970.1"/>
    </source>
</evidence>
<evidence type="ECO:0000256" key="1">
    <source>
        <dbReference type="ARBA" id="ARBA00009865"/>
    </source>
</evidence>
<evidence type="ECO:0000256" key="7">
    <source>
        <dbReference type="RuleBase" id="RU361187"/>
    </source>
</evidence>
<dbReference type="RefSeq" id="WP_141370943.1">
    <property type="nucleotide sequence ID" value="NZ_BJLQ01000023.1"/>
</dbReference>
<dbReference type="OrthoDB" id="9758923at2"/>
<comment type="caution">
    <text evidence="9">The sequence shown here is derived from an EMBL/GenBank/DDBJ whole genome shotgun (WGS) entry which is preliminary data.</text>
</comment>
<dbReference type="CDD" id="cd18619">
    <property type="entry name" value="GH43_CoXyl43_like"/>
    <property type="match status" value="1"/>
</dbReference>
<dbReference type="GO" id="GO:0004553">
    <property type="term" value="F:hydrolase activity, hydrolyzing O-glycosyl compounds"/>
    <property type="evidence" value="ECO:0007669"/>
    <property type="project" value="InterPro"/>
</dbReference>
<proteinExistence type="inferred from homology"/>
<feature type="site" description="Important for catalytic activity, responsible for pKa modulation of the active site Glu and correct orientation of both the proton donor and substrate" evidence="6">
    <location>
        <position position="165"/>
    </location>
</feature>
<keyword evidence="2" id="KW-0858">Xylan degradation</keyword>
<dbReference type="GO" id="GO:0045493">
    <property type="term" value="P:xylan catabolic process"/>
    <property type="evidence" value="ECO:0007669"/>
    <property type="project" value="UniProtKB-KW"/>
</dbReference>
<comment type="similarity">
    <text evidence="1 7">Belongs to the glycosyl hydrolase 43 family.</text>
</comment>
<evidence type="ECO:0000256" key="4">
    <source>
        <dbReference type="ARBA" id="ARBA00023277"/>
    </source>
</evidence>
<evidence type="ECO:0000256" key="8">
    <source>
        <dbReference type="SAM" id="MobiDB-lite"/>
    </source>
</evidence>
<evidence type="ECO:0000256" key="5">
    <source>
        <dbReference type="ARBA" id="ARBA00023295"/>
    </source>
</evidence>
<reference evidence="9 10" key="1">
    <citation type="submission" date="2019-06" db="EMBL/GenBank/DDBJ databases">
        <title>Whole genome shotgun sequence of Cellulomonas gelida NBRC 3748.</title>
        <authorList>
            <person name="Hosoyama A."/>
            <person name="Uohara A."/>
            <person name="Ohji S."/>
            <person name="Ichikawa N."/>
        </authorList>
    </citation>
    <scope>NUCLEOTIDE SEQUENCE [LARGE SCALE GENOMIC DNA]</scope>
    <source>
        <strain evidence="9 10">NBRC 3748</strain>
    </source>
</reference>
<name>A0A4Y3KPW1_9CELL</name>
<dbReference type="SUPFAM" id="SSF75005">
    <property type="entry name" value="Arabinanase/levansucrase/invertase"/>
    <property type="match status" value="1"/>
</dbReference>
<dbReference type="PANTHER" id="PTHR43772">
    <property type="entry name" value="ENDO-1,4-BETA-XYLANASE"/>
    <property type="match status" value="1"/>
</dbReference>